<feature type="compositionally biased region" description="Basic and acidic residues" evidence="1">
    <location>
        <begin position="94"/>
        <end position="103"/>
    </location>
</feature>
<comment type="caution">
    <text evidence="2">The sequence shown here is derived from an EMBL/GenBank/DDBJ whole genome shotgun (WGS) entry which is preliminary data.</text>
</comment>
<evidence type="ECO:0000313" key="3">
    <source>
        <dbReference type="Proteomes" id="UP001153269"/>
    </source>
</evidence>
<name>A0A9N7URJ8_PLEPL</name>
<protein>
    <submittedName>
        <fullName evidence="2">Uncharacterized protein</fullName>
    </submittedName>
</protein>
<evidence type="ECO:0000256" key="1">
    <source>
        <dbReference type="SAM" id="MobiDB-lite"/>
    </source>
</evidence>
<gene>
    <name evidence="2" type="ORF">PLEPLA_LOCUS25638</name>
</gene>
<keyword evidence="3" id="KW-1185">Reference proteome</keyword>
<feature type="region of interest" description="Disordered" evidence="1">
    <location>
        <begin position="87"/>
        <end position="123"/>
    </location>
</feature>
<dbReference type="Proteomes" id="UP001153269">
    <property type="component" value="Unassembled WGS sequence"/>
</dbReference>
<proteinExistence type="predicted"/>
<feature type="region of interest" description="Disordered" evidence="1">
    <location>
        <begin position="187"/>
        <end position="206"/>
    </location>
</feature>
<organism evidence="2 3">
    <name type="scientific">Pleuronectes platessa</name>
    <name type="common">European plaice</name>
    <dbReference type="NCBI Taxonomy" id="8262"/>
    <lineage>
        <taxon>Eukaryota</taxon>
        <taxon>Metazoa</taxon>
        <taxon>Chordata</taxon>
        <taxon>Craniata</taxon>
        <taxon>Vertebrata</taxon>
        <taxon>Euteleostomi</taxon>
        <taxon>Actinopterygii</taxon>
        <taxon>Neopterygii</taxon>
        <taxon>Teleostei</taxon>
        <taxon>Neoteleostei</taxon>
        <taxon>Acanthomorphata</taxon>
        <taxon>Carangaria</taxon>
        <taxon>Pleuronectiformes</taxon>
        <taxon>Pleuronectoidei</taxon>
        <taxon>Pleuronectidae</taxon>
        <taxon>Pleuronectes</taxon>
    </lineage>
</organism>
<dbReference type="AlphaFoldDB" id="A0A9N7URJ8"/>
<dbReference type="EMBL" id="CADEAL010002046">
    <property type="protein sequence ID" value="CAB1437600.1"/>
    <property type="molecule type" value="Genomic_DNA"/>
</dbReference>
<accession>A0A9N7URJ8</accession>
<evidence type="ECO:0000313" key="2">
    <source>
        <dbReference type="EMBL" id="CAB1437600.1"/>
    </source>
</evidence>
<reference evidence="2" key="1">
    <citation type="submission" date="2020-03" db="EMBL/GenBank/DDBJ databases">
        <authorList>
            <person name="Weist P."/>
        </authorList>
    </citation>
    <scope>NUCLEOTIDE SEQUENCE</scope>
</reference>
<sequence>MANVYHRTEIEPAISAYEPAGEQAVKRPLLKSKKHLEAQRLRVREQTVAGVSLGPESADDPLSSGFGSLPPSVLPWLSLLSNYRGAVSPGTRASQRETGRLECSRQLPPKRGPEQRGKLTVNSVNSKGLPPFLTYNPPAATATATATTPASFLNDKRPALLPLRLLCMHTIINLSIPHMDRHARGRAADTGSFGYTGKNKSPSLPRRLPARLSVSHQMQLLPPHSLPLPPHLTTT</sequence>